<feature type="transmembrane region" description="Helical" evidence="1">
    <location>
        <begin position="125"/>
        <end position="145"/>
    </location>
</feature>
<evidence type="ECO:0000313" key="2">
    <source>
        <dbReference type="EMBL" id="PSR83765.1"/>
    </source>
</evidence>
<keyword evidence="3" id="KW-1185">Reference proteome</keyword>
<dbReference type="EMBL" id="KZ678454">
    <property type="protein sequence ID" value="PSR83765.1"/>
    <property type="molecule type" value="Genomic_DNA"/>
</dbReference>
<keyword evidence="1" id="KW-0472">Membrane</keyword>
<dbReference type="InParanoid" id="A0A2T3A6H6"/>
<organism evidence="2 3">
    <name type="scientific">Coniella lustricola</name>
    <dbReference type="NCBI Taxonomy" id="2025994"/>
    <lineage>
        <taxon>Eukaryota</taxon>
        <taxon>Fungi</taxon>
        <taxon>Dikarya</taxon>
        <taxon>Ascomycota</taxon>
        <taxon>Pezizomycotina</taxon>
        <taxon>Sordariomycetes</taxon>
        <taxon>Sordariomycetidae</taxon>
        <taxon>Diaporthales</taxon>
        <taxon>Schizoparmaceae</taxon>
        <taxon>Coniella</taxon>
    </lineage>
</organism>
<dbReference type="OrthoDB" id="193478at2759"/>
<keyword evidence="1" id="KW-1133">Transmembrane helix</keyword>
<proteinExistence type="predicted"/>
<feature type="transmembrane region" description="Helical" evidence="1">
    <location>
        <begin position="191"/>
        <end position="211"/>
    </location>
</feature>
<dbReference type="Proteomes" id="UP000241462">
    <property type="component" value="Unassembled WGS sequence"/>
</dbReference>
<feature type="transmembrane region" description="Helical" evidence="1">
    <location>
        <begin position="31"/>
        <end position="50"/>
    </location>
</feature>
<sequence>MYPKSDSSSRGIRLRVAPGQQIYRLIGFQKGYNLALWCIFGGSALAFGLGRAEYLDYYRVFCRRNYLSRGHHAAPGECYYFLNGGLEQIGMMLHLYSIIPCCCLVFFQFIPALRQRCLRLHRVNGYASILCMGIALLGGLMSLPGSFGGDVTWMTVATIHSGMVATGLTVAMIHVRNMQIEQHRAWMLRTWIWAFCIITMRAIQMLIVRIVSDDRHIVLRPCAQIMSDGVVPISTIVQKWPDCTQYFSGNNPQQEVLVTASYLGLPIEVNAALSVASGTSASIALLLHILGAEIYVRILPCIILTFPSLEL</sequence>
<protein>
    <recommendedName>
        <fullName evidence="4">DUF2306 domain-containing protein</fullName>
    </recommendedName>
</protein>
<keyword evidence="1" id="KW-0812">Transmembrane</keyword>
<dbReference type="STRING" id="2025994.A0A2T3A6H6"/>
<accession>A0A2T3A6H6</accession>
<dbReference type="AlphaFoldDB" id="A0A2T3A6H6"/>
<reference evidence="2 3" key="1">
    <citation type="journal article" date="2018" name="Mycol. Prog.">
        <title>Coniella lustricola, a new species from submerged detritus.</title>
        <authorList>
            <person name="Raudabaugh D.B."/>
            <person name="Iturriaga T."/>
            <person name="Carver A."/>
            <person name="Mondo S."/>
            <person name="Pangilinan J."/>
            <person name="Lipzen A."/>
            <person name="He G."/>
            <person name="Amirebrahimi M."/>
            <person name="Grigoriev I.V."/>
            <person name="Miller A.N."/>
        </authorList>
    </citation>
    <scope>NUCLEOTIDE SEQUENCE [LARGE SCALE GENOMIC DNA]</scope>
    <source>
        <strain evidence="2 3">B22-T-1</strain>
    </source>
</reference>
<name>A0A2T3A6H6_9PEZI</name>
<evidence type="ECO:0008006" key="4">
    <source>
        <dbReference type="Google" id="ProtNLM"/>
    </source>
</evidence>
<dbReference type="Pfam" id="PF10067">
    <property type="entry name" value="DUF2306"/>
    <property type="match status" value="1"/>
</dbReference>
<feature type="transmembrane region" description="Helical" evidence="1">
    <location>
        <begin position="151"/>
        <end position="171"/>
    </location>
</feature>
<evidence type="ECO:0000256" key="1">
    <source>
        <dbReference type="SAM" id="Phobius"/>
    </source>
</evidence>
<evidence type="ECO:0000313" key="3">
    <source>
        <dbReference type="Proteomes" id="UP000241462"/>
    </source>
</evidence>
<feature type="transmembrane region" description="Helical" evidence="1">
    <location>
        <begin position="93"/>
        <end position="113"/>
    </location>
</feature>
<dbReference type="InterPro" id="IPR018750">
    <property type="entry name" value="DUF2306_membrane"/>
</dbReference>
<gene>
    <name evidence="2" type="ORF">BD289DRAFT_277313</name>
</gene>